<organism evidence="2 3">
    <name type="scientific">Rhynchophorus ferrugineus</name>
    <name type="common">Red palm weevil</name>
    <name type="synonym">Curculio ferrugineus</name>
    <dbReference type="NCBI Taxonomy" id="354439"/>
    <lineage>
        <taxon>Eukaryota</taxon>
        <taxon>Metazoa</taxon>
        <taxon>Ecdysozoa</taxon>
        <taxon>Arthropoda</taxon>
        <taxon>Hexapoda</taxon>
        <taxon>Insecta</taxon>
        <taxon>Pterygota</taxon>
        <taxon>Neoptera</taxon>
        <taxon>Endopterygota</taxon>
        <taxon>Coleoptera</taxon>
        <taxon>Polyphaga</taxon>
        <taxon>Cucujiformia</taxon>
        <taxon>Curculionidae</taxon>
        <taxon>Dryophthorinae</taxon>
        <taxon>Rhynchophorus</taxon>
    </lineage>
</organism>
<dbReference type="EMBL" id="JAACXV010000346">
    <property type="protein sequence ID" value="KAF7279651.1"/>
    <property type="molecule type" value="Genomic_DNA"/>
</dbReference>
<keyword evidence="3" id="KW-1185">Reference proteome</keyword>
<name>A0A834II76_RHYFE</name>
<protein>
    <submittedName>
        <fullName evidence="2">Uncharacterized protein</fullName>
    </submittedName>
</protein>
<proteinExistence type="predicted"/>
<reference evidence="2" key="1">
    <citation type="submission" date="2020-08" db="EMBL/GenBank/DDBJ databases">
        <title>Genome sequencing and assembly of the red palm weevil Rhynchophorus ferrugineus.</title>
        <authorList>
            <person name="Dias G.B."/>
            <person name="Bergman C.M."/>
            <person name="Manee M."/>
        </authorList>
    </citation>
    <scope>NUCLEOTIDE SEQUENCE</scope>
    <source>
        <strain evidence="2">AA-2017</strain>
        <tissue evidence="2">Whole larva</tissue>
    </source>
</reference>
<sequence length="74" mass="7720">MESRFIVSMKVVRARGGNSKGGLTGNEAFSLAVVSPLGGTCPALAKSPAGTRRVRQSGTSPHSHVVQAPKHTHR</sequence>
<evidence type="ECO:0000313" key="3">
    <source>
        <dbReference type="Proteomes" id="UP000625711"/>
    </source>
</evidence>
<dbReference type="AlphaFoldDB" id="A0A834II76"/>
<gene>
    <name evidence="2" type="ORF">GWI33_006816</name>
</gene>
<evidence type="ECO:0000313" key="2">
    <source>
        <dbReference type="EMBL" id="KAF7279651.1"/>
    </source>
</evidence>
<accession>A0A834II76</accession>
<evidence type="ECO:0000256" key="1">
    <source>
        <dbReference type="SAM" id="MobiDB-lite"/>
    </source>
</evidence>
<feature type="region of interest" description="Disordered" evidence="1">
    <location>
        <begin position="44"/>
        <end position="74"/>
    </location>
</feature>
<dbReference type="Proteomes" id="UP000625711">
    <property type="component" value="Unassembled WGS sequence"/>
</dbReference>
<comment type="caution">
    <text evidence="2">The sequence shown here is derived from an EMBL/GenBank/DDBJ whole genome shotgun (WGS) entry which is preliminary data.</text>
</comment>